<sequence length="120" mass="13881">MNRSQYTLTEADYDDFDIIFKKLNIPLVPINYSKENKLKIKEVKKVSSSIKRLESSTILSMQNFTAFRDWVFETLDGIEGLMGIKSIEPKISNSNPPHNLESSSSRKKGSEDEFKDHHQR</sequence>
<feature type="region of interest" description="Disordered" evidence="1">
    <location>
        <begin position="88"/>
        <end position="120"/>
    </location>
</feature>
<comment type="caution">
    <text evidence="2">The sequence shown here is derived from an EMBL/GenBank/DDBJ whole genome shotgun (WGS) entry which is preliminary data.</text>
</comment>
<reference evidence="2" key="1">
    <citation type="journal article" date="2015" name="Nature">
        <title>Complex archaea that bridge the gap between prokaryotes and eukaryotes.</title>
        <authorList>
            <person name="Spang A."/>
            <person name="Saw J.H."/>
            <person name="Jorgensen S.L."/>
            <person name="Zaremba-Niedzwiedzka K."/>
            <person name="Martijn J."/>
            <person name="Lind A.E."/>
            <person name="van Eijk R."/>
            <person name="Schleper C."/>
            <person name="Guy L."/>
            <person name="Ettema T.J."/>
        </authorList>
    </citation>
    <scope>NUCLEOTIDE SEQUENCE</scope>
</reference>
<name>A0A0F9DQU1_9ZZZZ</name>
<proteinExistence type="predicted"/>
<organism evidence="2">
    <name type="scientific">marine sediment metagenome</name>
    <dbReference type="NCBI Taxonomy" id="412755"/>
    <lineage>
        <taxon>unclassified sequences</taxon>
        <taxon>metagenomes</taxon>
        <taxon>ecological metagenomes</taxon>
    </lineage>
</organism>
<protein>
    <submittedName>
        <fullName evidence="2">Uncharacterized protein</fullName>
    </submittedName>
</protein>
<gene>
    <name evidence="2" type="ORF">LCGC14_2517430</name>
</gene>
<dbReference type="EMBL" id="LAZR01040525">
    <property type="protein sequence ID" value="KKL14268.1"/>
    <property type="molecule type" value="Genomic_DNA"/>
</dbReference>
<feature type="compositionally biased region" description="Polar residues" evidence="1">
    <location>
        <begin position="91"/>
        <end position="103"/>
    </location>
</feature>
<evidence type="ECO:0000313" key="2">
    <source>
        <dbReference type="EMBL" id="KKL14268.1"/>
    </source>
</evidence>
<evidence type="ECO:0000256" key="1">
    <source>
        <dbReference type="SAM" id="MobiDB-lite"/>
    </source>
</evidence>
<accession>A0A0F9DQU1</accession>
<dbReference type="AlphaFoldDB" id="A0A0F9DQU1"/>
<feature type="compositionally biased region" description="Basic and acidic residues" evidence="1">
    <location>
        <begin position="108"/>
        <end position="120"/>
    </location>
</feature>